<feature type="transmembrane region" description="Helical" evidence="1">
    <location>
        <begin position="517"/>
        <end position="534"/>
    </location>
</feature>
<feature type="transmembrane region" description="Helical" evidence="1">
    <location>
        <begin position="92"/>
        <end position="111"/>
    </location>
</feature>
<evidence type="ECO:0000313" key="2">
    <source>
        <dbReference type="EMBL" id="PIW36755.1"/>
    </source>
</evidence>
<feature type="transmembrane region" description="Helical" evidence="1">
    <location>
        <begin position="389"/>
        <end position="407"/>
    </location>
</feature>
<feature type="transmembrane region" description="Helical" evidence="1">
    <location>
        <begin position="359"/>
        <end position="377"/>
    </location>
</feature>
<feature type="transmembrane region" description="Helical" evidence="1">
    <location>
        <begin position="445"/>
        <end position="474"/>
    </location>
</feature>
<sequence>MSSWVFLTDTLVFLGAMALAFLWLVYNQHSEDLKRWLYPLSVLYSVSVHFFIVSWLEVGGLSVSPIPYIAAGIVIAAVVWASLQHRMSRDQLLFYVAMSSFPVVMVCLAIGEPILGDVWLTGTCFLFFTIPAALLLRHHALKLPAWTGYGAIGILVLYRFFSAGQFGERSVGDLDLVLLFLSATVVGGFVALVHSRGLTENTRAHFQLGIQKWSVPGWVDGIVLAGLLFLTLMVTGTNLSGLSFQNDEYYHVNTALGLRESGDFVQWNAVDDAPLLDADGEVLRYDRARAYTLQTTGALAIFGLSESALRLPSVMWFMIFIAGAYIVIRVWTKNIGVATVTVLAFVFLDHFILHARIVRMYSMLLVVGNAAMLLWYACYRLSMAATVRWFRLVAVGILAVLMSLLAIETHFLFLIFFPAWLLYLIVELIWEVANDGSHRQRQVAGLWVLLGVVIVWLGAVAFQVFNVSLLGQFIGWRPIANFQYELIPFSDQPIVALVIVLYLVGIIYNLRHSSGGRFISVVSVAVILLFTFAVKRYNAMRYILFIMPMALTVASVVLYYALERLSAVFNNQRLGRGVTVLTAILIFVPITLPGVPALWGLTYEGRSEQVHVAGIGHDVRTAYAYVKGNRSVSEPIFAQSFRGVYWGVDKDLEVINLGEQQSLTLKKLKKMVKEHEAMWFIWPAGKAHHLTRPVRKFIAEQAEYKTSQVPELKNSNVEVYYWQRLDTK</sequence>
<feature type="transmembrane region" description="Helical" evidence="1">
    <location>
        <begin position="494"/>
        <end position="510"/>
    </location>
</feature>
<proteinExistence type="predicted"/>
<protein>
    <recommendedName>
        <fullName evidence="4">Glycosyltransferase RgtA/B/C/D-like domain-containing protein</fullName>
    </recommendedName>
</protein>
<feature type="transmembrane region" description="Helical" evidence="1">
    <location>
        <begin position="215"/>
        <end position="234"/>
    </location>
</feature>
<feature type="transmembrane region" description="Helical" evidence="1">
    <location>
        <begin position="176"/>
        <end position="194"/>
    </location>
</feature>
<feature type="transmembrane region" description="Helical" evidence="1">
    <location>
        <begin position="6"/>
        <end position="25"/>
    </location>
</feature>
<keyword evidence="1" id="KW-1133">Transmembrane helix</keyword>
<accession>A0A2M7H3E8</accession>
<keyword evidence="1" id="KW-0472">Membrane</keyword>
<feature type="transmembrane region" description="Helical" evidence="1">
    <location>
        <begin position="37"/>
        <end position="56"/>
    </location>
</feature>
<feature type="transmembrane region" description="Helical" evidence="1">
    <location>
        <begin position="143"/>
        <end position="161"/>
    </location>
</feature>
<evidence type="ECO:0008006" key="4">
    <source>
        <dbReference type="Google" id="ProtNLM"/>
    </source>
</evidence>
<dbReference type="AlphaFoldDB" id="A0A2M7H3E8"/>
<feature type="transmembrane region" description="Helical" evidence="1">
    <location>
        <begin position="309"/>
        <end position="328"/>
    </location>
</feature>
<feature type="transmembrane region" description="Helical" evidence="1">
    <location>
        <begin position="335"/>
        <end position="353"/>
    </location>
</feature>
<comment type="caution">
    <text evidence="2">The sequence shown here is derived from an EMBL/GenBank/DDBJ whole genome shotgun (WGS) entry which is preliminary data.</text>
</comment>
<reference evidence="2 3" key="1">
    <citation type="submission" date="2017-09" db="EMBL/GenBank/DDBJ databases">
        <title>Depth-based differentiation of microbial function through sediment-hosted aquifers and enrichment of novel symbionts in the deep terrestrial subsurface.</title>
        <authorList>
            <person name="Probst A.J."/>
            <person name="Ladd B."/>
            <person name="Jarett J.K."/>
            <person name="Geller-Mcgrath D.E."/>
            <person name="Sieber C.M."/>
            <person name="Emerson J.B."/>
            <person name="Anantharaman K."/>
            <person name="Thomas B.C."/>
            <person name="Malmstrom R."/>
            <person name="Stieglmeier M."/>
            <person name="Klingl A."/>
            <person name="Woyke T."/>
            <person name="Ryan C.M."/>
            <person name="Banfield J.F."/>
        </authorList>
    </citation>
    <scope>NUCLEOTIDE SEQUENCE [LARGE SCALE GENOMIC DNA]</scope>
    <source>
        <strain evidence="2">CG15_BIG_FIL_POST_REV_8_21_14_020_45_12</strain>
    </source>
</reference>
<evidence type="ECO:0000256" key="1">
    <source>
        <dbReference type="SAM" id="Phobius"/>
    </source>
</evidence>
<feature type="transmembrane region" description="Helical" evidence="1">
    <location>
        <begin position="117"/>
        <end position="136"/>
    </location>
</feature>
<dbReference type="Proteomes" id="UP000230292">
    <property type="component" value="Unassembled WGS sequence"/>
</dbReference>
<organism evidence="2 3">
    <name type="scientific">Candidatus Kerfeldbacteria bacterium CG15_BIG_FIL_POST_REV_8_21_14_020_45_12</name>
    <dbReference type="NCBI Taxonomy" id="2014247"/>
    <lineage>
        <taxon>Bacteria</taxon>
        <taxon>Candidatus Kerfeldiibacteriota</taxon>
    </lineage>
</organism>
<feature type="transmembrane region" description="Helical" evidence="1">
    <location>
        <begin position="540"/>
        <end position="562"/>
    </location>
</feature>
<dbReference type="EMBL" id="PFGC01000041">
    <property type="protein sequence ID" value="PIW36755.1"/>
    <property type="molecule type" value="Genomic_DNA"/>
</dbReference>
<feature type="transmembrane region" description="Helical" evidence="1">
    <location>
        <begin position="413"/>
        <end position="433"/>
    </location>
</feature>
<evidence type="ECO:0000313" key="3">
    <source>
        <dbReference type="Proteomes" id="UP000230292"/>
    </source>
</evidence>
<feature type="transmembrane region" description="Helical" evidence="1">
    <location>
        <begin position="62"/>
        <end position="80"/>
    </location>
</feature>
<keyword evidence="1" id="KW-0812">Transmembrane</keyword>
<feature type="transmembrane region" description="Helical" evidence="1">
    <location>
        <begin position="574"/>
        <end position="599"/>
    </location>
</feature>
<name>A0A2M7H3E8_9BACT</name>
<gene>
    <name evidence="2" type="ORF">COW24_03660</name>
</gene>